<dbReference type="PROSITE" id="PS51318">
    <property type="entry name" value="TAT"/>
    <property type="match status" value="1"/>
</dbReference>
<dbReference type="Gene3D" id="2.60.40.1110">
    <property type="match status" value="1"/>
</dbReference>
<dbReference type="InterPro" id="IPR005323">
    <property type="entry name" value="CBM41_pullulanase"/>
</dbReference>
<dbReference type="Proteomes" id="UP000561045">
    <property type="component" value="Unassembled WGS sequence"/>
</dbReference>
<dbReference type="SUPFAM" id="SSF49452">
    <property type="entry name" value="Starch-binding domain-like"/>
    <property type="match status" value="1"/>
</dbReference>
<protein>
    <recommendedName>
        <fullName evidence="6">Pullulanase carbohydrate-binding module 41 domain-containing protein</fullName>
    </recommendedName>
</protein>
<keyword evidence="4" id="KW-0326">Glycosidase</keyword>
<keyword evidence="8" id="KW-1185">Reference proteome</keyword>
<reference evidence="7 8" key="1">
    <citation type="submission" date="2020-08" db="EMBL/GenBank/DDBJ databases">
        <title>Genomic Encyclopedia of Type Strains, Phase IV (KMG-IV): sequencing the most valuable type-strain genomes for metagenomic binning, comparative biology and taxonomic classification.</title>
        <authorList>
            <person name="Goeker M."/>
        </authorList>
    </citation>
    <scope>NUCLEOTIDE SEQUENCE [LARGE SCALE GENOMIC DNA]</scope>
    <source>
        <strain evidence="7 8">DSM 106739</strain>
    </source>
</reference>
<comment type="caution">
    <text evidence="7">The sequence shown here is derived from an EMBL/GenBank/DDBJ whole genome shotgun (WGS) entry which is preliminary data.</text>
</comment>
<evidence type="ECO:0000256" key="5">
    <source>
        <dbReference type="SAM" id="SignalP"/>
    </source>
</evidence>
<dbReference type="AlphaFoldDB" id="A0A840BHU0"/>
<organism evidence="7 8">
    <name type="scientific">Niveibacterium umoris</name>
    <dbReference type="NCBI Taxonomy" id="1193620"/>
    <lineage>
        <taxon>Bacteria</taxon>
        <taxon>Pseudomonadati</taxon>
        <taxon>Pseudomonadota</taxon>
        <taxon>Betaproteobacteria</taxon>
        <taxon>Rhodocyclales</taxon>
        <taxon>Rhodocyclaceae</taxon>
        <taxon>Niveibacterium</taxon>
    </lineage>
</organism>
<dbReference type="InterPro" id="IPR006311">
    <property type="entry name" value="TAT_signal"/>
</dbReference>
<feature type="domain" description="Pullulanase carbohydrate-binding module 41" evidence="6">
    <location>
        <begin position="36"/>
        <end position="139"/>
    </location>
</feature>
<evidence type="ECO:0000259" key="6">
    <source>
        <dbReference type="Pfam" id="PF03714"/>
    </source>
</evidence>
<feature type="signal peptide" evidence="5">
    <location>
        <begin position="1"/>
        <end position="25"/>
    </location>
</feature>
<evidence type="ECO:0000256" key="4">
    <source>
        <dbReference type="ARBA" id="ARBA00023295"/>
    </source>
</evidence>
<gene>
    <name evidence="7" type="ORF">GGR36_000477</name>
</gene>
<name>A0A840BHU0_9RHOO</name>
<keyword evidence="3" id="KW-0378">Hydrolase</keyword>
<dbReference type="Pfam" id="PF03714">
    <property type="entry name" value="PUD"/>
    <property type="match status" value="1"/>
</dbReference>
<sequence length="151" mass="16324">MTTKRYFLKAIAALALTAAAIPSFAADASDPPEGQIAINYFRPDGNYAGWGVHAWIGNPGQPGTPIDGVDWFGPLKPKGKTDDAGVYWHIPHAAFGKSGMVNYIIHKGDTKEQGGKDMRFDGNTTKQIWVNSGDKTIYTSKEEAIAARQAK</sequence>
<evidence type="ECO:0000256" key="2">
    <source>
        <dbReference type="ARBA" id="ARBA00022729"/>
    </source>
</evidence>
<comment type="similarity">
    <text evidence="1">Belongs to the glycosyl hydrolase 13 family.</text>
</comment>
<dbReference type="EMBL" id="JACIET010000001">
    <property type="protein sequence ID" value="MBB4011169.1"/>
    <property type="molecule type" value="Genomic_DNA"/>
</dbReference>
<accession>A0A840BHU0</accession>
<dbReference type="GO" id="GO:0005975">
    <property type="term" value="P:carbohydrate metabolic process"/>
    <property type="evidence" value="ECO:0007669"/>
    <property type="project" value="InterPro"/>
</dbReference>
<dbReference type="GO" id="GO:0030246">
    <property type="term" value="F:carbohydrate binding"/>
    <property type="evidence" value="ECO:0007669"/>
    <property type="project" value="InterPro"/>
</dbReference>
<feature type="chain" id="PRO_5032271286" description="Pullulanase carbohydrate-binding module 41 domain-containing protein" evidence="5">
    <location>
        <begin position="26"/>
        <end position="151"/>
    </location>
</feature>
<evidence type="ECO:0000256" key="3">
    <source>
        <dbReference type="ARBA" id="ARBA00022801"/>
    </source>
</evidence>
<evidence type="ECO:0000313" key="7">
    <source>
        <dbReference type="EMBL" id="MBB4011169.1"/>
    </source>
</evidence>
<evidence type="ECO:0000256" key="1">
    <source>
        <dbReference type="ARBA" id="ARBA00008061"/>
    </source>
</evidence>
<dbReference type="CDD" id="cd10315">
    <property type="entry name" value="CBM41_pullulanase"/>
    <property type="match status" value="1"/>
</dbReference>
<dbReference type="GO" id="GO:0016798">
    <property type="term" value="F:hydrolase activity, acting on glycosyl bonds"/>
    <property type="evidence" value="ECO:0007669"/>
    <property type="project" value="UniProtKB-KW"/>
</dbReference>
<dbReference type="InterPro" id="IPR013784">
    <property type="entry name" value="Carb-bd-like_fold"/>
</dbReference>
<dbReference type="RefSeq" id="WP_183631492.1">
    <property type="nucleotide sequence ID" value="NZ_BAABLE010000011.1"/>
</dbReference>
<proteinExistence type="inferred from homology"/>
<keyword evidence="2 5" id="KW-0732">Signal</keyword>
<evidence type="ECO:0000313" key="8">
    <source>
        <dbReference type="Proteomes" id="UP000561045"/>
    </source>
</evidence>